<dbReference type="PANTHER" id="PTHR42847:SF4">
    <property type="entry name" value="ALKANESULFONATE MONOOXYGENASE-RELATED"/>
    <property type="match status" value="1"/>
</dbReference>
<evidence type="ECO:0000313" key="7">
    <source>
        <dbReference type="Proteomes" id="UP001501470"/>
    </source>
</evidence>
<sequence>MKFGLAIMNDFPQGTIAAERVGELREQVSVARECGIDSIWLLHHYLGSMPTLQPIPTLAALAQQAEGMGIGTNMFILPLHHPVQVAETFATLDHLSGGRAIAGFGMGYRENEFAAFGIPLDERVSRYTESVEIIRGLWSGEPVTYAGKHYSLDDARISLPPVQQGGPPIWVGAGMHKAGARRAAQLGDAWIVPPHASVAKLAELVQVERAERARLGRPLNGEVVVRRELVLDPDRERARERGLRARLGVTQQYAKYNAPDATAQYRHLQSEAAAAEVADEAYLFTDPATCVARLRELEEAGVTTVILRAQWYDLPHEDMLATLKLFADEVLPALGRR</sequence>
<dbReference type="EMBL" id="BAAAQD010000004">
    <property type="protein sequence ID" value="GAA1510448.1"/>
    <property type="molecule type" value="Genomic_DNA"/>
</dbReference>
<dbReference type="SUPFAM" id="SSF51679">
    <property type="entry name" value="Bacterial luciferase-like"/>
    <property type="match status" value="1"/>
</dbReference>
<dbReference type="Gene3D" id="3.20.20.30">
    <property type="entry name" value="Luciferase-like domain"/>
    <property type="match status" value="1"/>
</dbReference>
<gene>
    <name evidence="6" type="ORF">GCM10009827_025770</name>
</gene>
<organism evidence="6 7">
    <name type="scientific">Dactylosporangium maewongense</name>
    <dbReference type="NCBI Taxonomy" id="634393"/>
    <lineage>
        <taxon>Bacteria</taxon>
        <taxon>Bacillati</taxon>
        <taxon>Actinomycetota</taxon>
        <taxon>Actinomycetes</taxon>
        <taxon>Micromonosporales</taxon>
        <taxon>Micromonosporaceae</taxon>
        <taxon>Dactylosporangium</taxon>
    </lineage>
</organism>
<evidence type="ECO:0000259" key="5">
    <source>
        <dbReference type="Pfam" id="PF00296"/>
    </source>
</evidence>
<dbReference type="Proteomes" id="UP001501470">
    <property type="component" value="Unassembled WGS sequence"/>
</dbReference>
<proteinExistence type="predicted"/>
<dbReference type="Pfam" id="PF00296">
    <property type="entry name" value="Bac_luciferase"/>
    <property type="match status" value="1"/>
</dbReference>
<keyword evidence="4" id="KW-0503">Monooxygenase</keyword>
<evidence type="ECO:0000256" key="4">
    <source>
        <dbReference type="ARBA" id="ARBA00023033"/>
    </source>
</evidence>
<evidence type="ECO:0000313" key="6">
    <source>
        <dbReference type="EMBL" id="GAA1510448.1"/>
    </source>
</evidence>
<dbReference type="InterPro" id="IPR036661">
    <property type="entry name" value="Luciferase-like_sf"/>
</dbReference>
<evidence type="ECO:0000256" key="1">
    <source>
        <dbReference type="ARBA" id="ARBA00022630"/>
    </source>
</evidence>
<dbReference type="InterPro" id="IPR011251">
    <property type="entry name" value="Luciferase-like_dom"/>
</dbReference>
<dbReference type="InterPro" id="IPR050172">
    <property type="entry name" value="SsuD_RutA_monooxygenase"/>
</dbReference>
<protein>
    <recommendedName>
        <fullName evidence="5">Luciferase-like domain-containing protein</fullName>
    </recommendedName>
</protein>
<dbReference type="RefSeq" id="WP_344502056.1">
    <property type="nucleotide sequence ID" value="NZ_BAAAQD010000004.1"/>
</dbReference>
<evidence type="ECO:0000256" key="3">
    <source>
        <dbReference type="ARBA" id="ARBA00023002"/>
    </source>
</evidence>
<reference evidence="6 7" key="1">
    <citation type="journal article" date="2019" name="Int. J. Syst. Evol. Microbiol.">
        <title>The Global Catalogue of Microorganisms (GCM) 10K type strain sequencing project: providing services to taxonomists for standard genome sequencing and annotation.</title>
        <authorList>
            <consortium name="The Broad Institute Genomics Platform"/>
            <consortium name="The Broad Institute Genome Sequencing Center for Infectious Disease"/>
            <person name="Wu L."/>
            <person name="Ma J."/>
        </authorList>
    </citation>
    <scope>NUCLEOTIDE SEQUENCE [LARGE SCALE GENOMIC DNA]</scope>
    <source>
        <strain evidence="6 7">JCM 15933</strain>
    </source>
</reference>
<keyword evidence="2" id="KW-0288">FMN</keyword>
<dbReference type="PANTHER" id="PTHR42847">
    <property type="entry name" value="ALKANESULFONATE MONOOXYGENASE"/>
    <property type="match status" value="1"/>
</dbReference>
<keyword evidence="7" id="KW-1185">Reference proteome</keyword>
<keyword evidence="3" id="KW-0560">Oxidoreductase</keyword>
<comment type="caution">
    <text evidence="6">The sequence shown here is derived from an EMBL/GenBank/DDBJ whole genome shotgun (WGS) entry which is preliminary data.</text>
</comment>
<accession>A0ABN2A3T5</accession>
<keyword evidence="1" id="KW-0285">Flavoprotein</keyword>
<evidence type="ECO:0000256" key="2">
    <source>
        <dbReference type="ARBA" id="ARBA00022643"/>
    </source>
</evidence>
<name>A0ABN2A3T5_9ACTN</name>
<feature type="domain" description="Luciferase-like" evidence="5">
    <location>
        <begin position="1"/>
        <end position="303"/>
    </location>
</feature>